<dbReference type="InterPro" id="IPR001680">
    <property type="entry name" value="WD40_rpt"/>
</dbReference>
<dbReference type="PANTHER" id="PTHR10709">
    <property type="entry name" value="ACTIN-RELATED PROTEIN 2/3 COMPLEX SUBUNIT 1"/>
    <property type="match status" value="1"/>
</dbReference>
<dbReference type="Pfam" id="PF00400">
    <property type="entry name" value="WD40"/>
    <property type="match status" value="2"/>
</dbReference>
<evidence type="ECO:0000256" key="7">
    <source>
        <dbReference type="ARBA" id="ARBA00023212"/>
    </source>
</evidence>
<evidence type="ECO:0000256" key="1">
    <source>
        <dbReference type="ARBA" id="ARBA00004245"/>
    </source>
</evidence>
<comment type="subcellular location">
    <subcellularLocation>
        <location evidence="1">Cytoplasm</location>
        <location evidence="1">Cytoskeleton</location>
    </subcellularLocation>
</comment>
<dbReference type="InterPro" id="IPR036322">
    <property type="entry name" value="WD40_repeat_dom_sf"/>
</dbReference>
<accession>A0AAD5SWZ9</accession>
<dbReference type="EMBL" id="JADGJH010001592">
    <property type="protein sequence ID" value="KAJ3111863.1"/>
    <property type="molecule type" value="Genomic_DNA"/>
</dbReference>
<keyword evidence="7" id="KW-0206">Cytoskeleton</keyword>
<keyword evidence="4 10" id="KW-0853">WD repeat</keyword>
<dbReference type="SMART" id="SM00320">
    <property type="entry name" value="WD40"/>
    <property type="match status" value="3"/>
</dbReference>
<sequence length="343" mass="37650">MSRLAIPPEIHQIFHGVPVTCHAFNRDRTSMSLTGMINNFFLIYFISEIAVSPSSHEVHVYRKNGSGWTLEQILDEHDKLVTSVDWAPISNKLVTCAQDRNAYVWTIDAPTGKWKPQLVLLRINRAATFVRWSPQENKFAVATGSRLVAVAHLDVDNDWYTTKHIRKPLRSTVTAVAWHKDNILLATGGADGVARVFSAFVKTVDEKAVSPVWGDKLPFATLCAEFGSLNNGPVHSTAHDGNVVFAYGPQGPLISAPTTGLPLITSLFVAEDALVAAGHDCVPLLFKILANNQWALVDRIDKGNNNKSVSSENSAMDMFKKLARTAQATADVELNSVHQNTIT</sequence>
<gene>
    <name evidence="11" type="ORF">HK100_002535</name>
</gene>
<name>A0AAD5SWZ9_9FUNG</name>
<comment type="similarity">
    <text evidence="2">Belongs to the WD repeat ARPC1 family.</text>
</comment>
<evidence type="ECO:0000256" key="2">
    <source>
        <dbReference type="ARBA" id="ARBA00006260"/>
    </source>
</evidence>
<proteinExistence type="inferred from homology"/>
<keyword evidence="5" id="KW-0677">Repeat</keyword>
<dbReference type="PANTHER" id="PTHR10709:SF2">
    <property type="entry name" value="ACTIN-RELATED PROTEIN 2_3 COMPLEX SUBUNIT"/>
    <property type="match status" value="1"/>
</dbReference>
<comment type="caution">
    <text evidence="11">The sequence shown here is derived from an EMBL/GenBank/DDBJ whole genome shotgun (WGS) entry which is preliminary data.</text>
</comment>
<evidence type="ECO:0000256" key="6">
    <source>
        <dbReference type="ARBA" id="ARBA00023203"/>
    </source>
</evidence>
<dbReference type="GO" id="GO:0005885">
    <property type="term" value="C:Arp2/3 protein complex"/>
    <property type="evidence" value="ECO:0007669"/>
    <property type="project" value="InterPro"/>
</dbReference>
<evidence type="ECO:0000313" key="12">
    <source>
        <dbReference type="Proteomes" id="UP001211907"/>
    </source>
</evidence>
<dbReference type="AlphaFoldDB" id="A0AAD5SWZ9"/>
<protein>
    <recommendedName>
        <fullName evidence="8">Arp2/3 complex 41 kDa subunit</fullName>
    </recommendedName>
    <alternativeName>
        <fullName evidence="9">p41-ARC</fullName>
    </alternativeName>
</protein>
<dbReference type="InterPro" id="IPR015943">
    <property type="entry name" value="WD40/YVTN_repeat-like_dom_sf"/>
</dbReference>
<dbReference type="PROSITE" id="PS50082">
    <property type="entry name" value="WD_REPEATS_2"/>
    <property type="match status" value="1"/>
</dbReference>
<evidence type="ECO:0000256" key="5">
    <source>
        <dbReference type="ARBA" id="ARBA00022737"/>
    </source>
</evidence>
<dbReference type="GO" id="GO:0034314">
    <property type="term" value="P:Arp2/3 complex-mediated actin nucleation"/>
    <property type="evidence" value="ECO:0007669"/>
    <property type="project" value="InterPro"/>
</dbReference>
<dbReference type="SUPFAM" id="SSF50978">
    <property type="entry name" value="WD40 repeat-like"/>
    <property type="match status" value="1"/>
</dbReference>
<evidence type="ECO:0000313" key="11">
    <source>
        <dbReference type="EMBL" id="KAJ3111863.1"/>
    </source>
</evidence>
<dbReference type="Proteomes" id="UP001211907">
    <property type="component" value="Unassembled WGS sequence"/>
</dbReference>
<evidence type="ECO:0000256" key="9">
    <source>
        <dbReference type="ARBA" id="ARBA00041789"/>
    </source>
</evidence>
<reference evidence="11" key="1">
    <citation type="submission" date="2020-05" db="EMBL/GenBank/DDBJ databases">
        <title>Phylogenomic resolution of chytrid fungi.</title>
        <authorList>
            <person name="Stajich J.E."/>
            <person name="Amses K."/>
            <person name="Simmons R."/>
            <person name="Seto K."/>
            <person name="Myers J."/>
            <person name="Bonds A."/>
            <person name="Quandt C.A."/>
            <person name="Barry K."/>
            <person name="Liu P."/>
            <person name="Grigoriev I."/>
            <person name="Longcore J.E."/>
            <person name="James T.Y."/>
        </authorList>
    </citation>
    <scope>NUCLEOTIDE SEQUENCE</scope>
    <source>
        <strain evidence="11">JEL0513</strain>
    </source>
</reference>
<evidence type="ECO:0000256" key="10">
    <source>
        <dbReference type="PROSITE-ProRule" id="PRU00221"/>
    </source>
</evidence>
<evidence type="ECO:0000256" key="4">
    <source>
        <dbReference type="ARBA" id="ARBA00022574"/>
    </source>
</evidence>
<keyword evidence="12" id="KW-1185">Reference proteome</keyword>
<evidence type="ECO:0000256" key="3">
    <source>
        <dbReference type="ARBA" id="ARBA00022490"/>
    </source>
</evidence>
<keyword evidence="6" id="KW-0009">Actin-binding</keyword>
<evidence type="ECO:0000256" key="8">
    <source>
        <dbReference type="ARBA" id="ARBA00041244"/>
    </source>
</evidence>
<organism evidence="11 12">
    <name type="scientific">Physocladia obscura</name>
    <dbReference type="NCBI Taxonomy" id="109957"/>
    <lineage>
        <taxon>Eukaryota</taxon>
        <taxon>Fungi</taxon>
        <taxon>Fungi incertae sedis</taxon>
        <taxon>Chytridiomycota</taxon>
        <taxon>Chytridiomycota incertae sedis</taxon>
        <taxon>Chytridiomycetes</taxon>
        <taxon>Chytridiales</taxon>
        <taxon>Chytriomycetaceae</taxon>
        <taxon>Physocladia</taxon>
    </lineage>
</organism>
<keyword evidence="3" id="KW-0963">Cytoplasm</keyword>
<dbReference type="InterPro" id="IPR017383">
    <property type="entry name" value="ARPC1"/>
</dbReference>
<dbReference type="PROSITE" id="PS50294">
    <property type="entry name" value="WD_REPEATS_REGION"/>
    <property type="match status" value="1"/>
</dbReference>
<dbReference type="Gene3D" id="2.130.10.10">
    <property type="entry name" value="YVTN repeat-like/Quinoprotein amine dehydrogenase"/>
    <property type="match status" value="1"/>
</dbReference>
<feature type="repeat" description="WD" evidence="10">
    <location>
        <begin position="74"/>
        <end position="108"/>
    </location>
</feature>
<dbReference type="GO" id="GO:0051015">
    <property type="term" value="F:actin filament binding"/>
    <property type="evidence" value="ECO:0007669"/>
    <property type="project" value="TreeGrafter"/>
</dbReference>